<reference evidence="2" key="1">
    <citation type="journal article" date="2019" name="Science">
        <title>Mutation of a bHLH transcription factor allowed almond domestication.</title>
        <authorList>
            <person name="Sanchez-Perez R."/>
            <person name="Pavan S."/>
            <person name="Mazzeo R."/>
            <person name="Moldovan C."/>
            <person name="Aiese Cigliano R."/>
            <person name="Del Cueto J."/>
            <person name="Ricciardi F."/>
            <person name="Lotti C."/>
            <person name="Ricciardi L."/>
            <person name="Dicenta F."/>
            <person name="Lopez-Marques R.L."/>
            <person name="Lindberg Moller B."/>
        </authorList>
    </citation>
    <scope>NUCLEOTIDE SEQUENCE</scope>
</reference>
<dbReference type="EMBL" id="AP020807">
    <property type="protein sequence ID" value="BBN68554.1"/>
    <property type="molecule type" value="Genomic_DNA"/>
</dbReference>
<dbReference type="Pfam" id="PF07727">
    <property type="entry name" value="RVT_2"/>
    <property type="match status" value="1"/>
</dbReference>
<gene>
    <name evidence="2" type="ORF">Prudu_470S000100</name>
</gene>
<dbReference type="InterPro" id="IPR013103">
    <property type="entry name" value="RVT_2"/>
</dbReference>
<evidence type="ECO:0000259" key="1">
    <source>
        <dbReference type="Pfam" id="PF07727"/>
    </source>
</evidence>
<proteinExistence type="predicted"/>
<organism evidence="2">
    <name type="scientific">Prunus dulcis</name>
    <name type="common">Almond</name>
    <name type="synonym">Amygdalus dulcis</name>
    <dbReference type="NCBI Taxonomy" id="3755"/>
    <lineage>
        <taxon>Eukaryota</taxon>
        <taxon>Viridiplantae</taxon>
        <taxon>Streptophyta</taxon>
        <taxon>Embryophyta</taxon>
        <taxon>Tracheophyta</taxon>
        <taxon>Spermatophyta</taxon>
        <taxon>Magnoliopsida</taxon>
        <taxon>eudicotyledons</taxon>
        <taxon>Gunneridae</taxon>
        <taxon>Pentapetalae</taxon>
        <taxon>rosids</taxon>
        <taxon>fabids</taxon>
        <taxon>Rosales</taxon>
        <taxon>Rosaceae</taxon>
        <taxon>Amygdaloideae</taxon>
        <taxon>Amygdaleae</taxon>
        <taxon>Prunus</taxon>
    </lineage>
</organism>
<accession>A0A5H2XN58</accession>
<sequence length="88" mass="10223">MDPLSFEPTSYTQASKYPHWKSAMHEEFDALLRNDTWSLVPASPHMNVIGCKWVFRVKRKADGSIERHKARLVAKGFNQQEGLDYEEI</sequence>
<evidence type="ECO:0000313" key="2">
    <source>
        <dbReference type="EMBL" id="BBN68554.1"/>
    </source>
</evidence>
<dbReference type="AlphaFoldDB" id="A0A5H2XN58"/>
<feature type="domain" description="Reverse transcriptase Ty1/copia-type" evidence="1">
    <location>
        <begin position="34"/>
        <end position="87"/>
    </location>
</feature>
<protein>
    <submittedName>
        <fullName evidence="2">Transposable element protein</fullName>
    </submittedName>
</protein>
<name>A0A5H2XN58_PRUDU</name>